<dbReference type="AlphaFoldDB" id="A0A0C9N8V5"/>
<feature type="region of interest" description="Disordered" evidence="1">
    <location>
        <begin position="1"/>
        <end position="73"/>
    </location>
</feature>
<name>A0A0C9N8V5_9FUNG</name>
<organism evidence="2">
    <name type="scientific">Mucor ambiguus</name>
    <dbReference type="NCBI Taxonomy" id="91626"/>
    <lineage>
        <taxon>Eukaryota</taxon>
        <taxon>Fungi</taxon>
        <taxon>Fungi incertae sedis</taxon>
        <taxon>Mucoromycota</taxon>
        <taxon>Mucoromycotina</taxon>
        <taxon>Mucoromycetes</taxon>
        <taxon>Mucorales</taxon>
        <taxon>Mucorineae</taxon>
        <taxon>Mucoraceae</taxon>
        <taxon>Mucor</taxon>
    </lineage>
</organism>
<evidence type="ECO:0000256" key="1">
    <source>
        <dbReference type="SAM" id="MobiDB-lite"/>
    </source>
</evidence>
<dbReference type="EMBL" id="DF836767">
    <property type="protein sequence ID" value="GAN11123.1"/>
    <property type="molecule type" value="Genomic_DNA"/>
</dbReference>
<protein>
    <submittedName>
        <fullName evidence="2">Uncharacterized protein</fullName>
    </submittedName>
</protein>
<dbReference type="Proteomes" id="UP000053815">
    <property type="component" value="Unassembled WGS sequence"/>
</dbReference>
<accession>A0A0C9N8V5</accession>
<sequence length="73" mass="8476">QQPAINTTPSSSSAYRPTIQLQLQQQQQQQQQPQQHPHHHPQQQPQQQQQMKYNGPVPEDPLTAADSYRNHMN</sequence>
<feature type="compositionally biased region" description="Polar residues" evidence="1">
    <location>
        <begin position="1"/>
        <end position="15"/>
    </location>
</feature>
<dbReference type="STRING" id="91626.A0A0C9N8V5"/>
<evidence type="ECO:0000313" key="3">
    <source>
        <dbReference type="Proteomes" id="UP000053815"/>
    </source>
</evidence>
<gene>
    <name evidence="2" type="ORF">MAM1_0478c10680</name>
</gene>
<feature type="compositionally biased region" description="Low complexity" evidence="1">
    <location>
        <begin position="20"/>
        <end position="35"/>
    </location>
</feature>
<proteinExistence type="predicted"/>
<evidence type="ECO:0000313" key="2">
    <source>
        <dbReference type="EMBL" id="GAN11123.1"/>
    </source>
</evidence>
<reference evidence="2" key="1">
    <citation type="submission" date="2014-09" db="EMBL/GenBank/DDBJ databases">
        <title>Draft genome sequence of an oleaginous Mucoromycotina fungus Mucor ambiguus NBRC6742.</title>
        <authorList>
            <person name="Takeda I."/>
            <person name="Yamane N."/>
            <person name="Morita T."/>
            <person name="Tamano K."/>
            <person name="Machida M."/>
            <person name="Baker S."/>
            <person name="Koike H."/>
        </authorList>
    </citation>
    <scope>NUCLEOTIDE SEQUENCE</scope>
    <source>
        <strain evidence="2">NBRC 6742</strain>
    </source>
</reference>
<keyword evidence="3" id="KW-1185">Reference proteome</keyword>
<feature type="non-terminal residue" evidence="2">
    <location>
        <position position="1"/>
    </location>
</feature>